<name>A0A5C3MZU8_9AGAM</name>
<evidence type="ECO:0000256" key="2">
    <source>
        <dbReference type="SAM" id="MobiDB-lite"/>
    </source>
</evidence>
<keyword evidence="1" id="KW-0479">Metal-binding</keyword>
<organism evidence="4 5">
    <name type="scientific">Heliocybe sulcata</name>
    <dbReference type="NCBI Taxonomy" id="5364"/>
    <lineage>
        <taxon>Eukaryota</taxon>
        <taxon>Fungi</taxon>
        <taxon>Dikarya</taxon>
        <taxon>Basidiomycota</taxon>
        <taxon>Agaricomycotina</taxon>
        <taxon>Agaricomycetes</taxon>
        <taxon>Gloeophyllales</taxon>
        <taxon>Gloeophyllaceae</taxon>
        <taxon>Heliocybe</taxon>
    </lineage>
</organism>
<feature type="region of interest" description="Disordered" evidence="2">
    <location>
        <begin position="37"/>
        <end position="76"/>
    </location>
</feature>
<reference evidence="4 5" key="1">
    <citation type="journal article" date="2019" name="Nat. Ecol. Evol.">
        <title>Megaphylogeny resolves global patterns of mushroom evolution.</title>
        <authorList>
            <person name="Varga T."/>
            <person name="Krizsan K."/>
            <person name="Foldi C."/>
            <person name="Dima B."/>
            <person name="Sanchez-Garcia M."/>
            <person name="Sanchez-Ramirez S."/>
            <person name="Szollosi G.J."/>
            <person name="Szarkandi J.G."/>
            <person name="Papp V."/>
            <person name="Albert L."/>
            <person name="Andreopoulos W."/>
            <person name="Angelini C."/>
            <person name="Antonin V."/>
            <person name="Barry K.W."/>
            <person name="Bougher N.L."/>
            <person name="Buchanan P."/>
            <person name="Buyck B."/>
            <person name="Bense V."/>
            <person name="Catcheside P."/>
            <person name="Chovatia M."/>
            <person name="Cooper J."/>
            <person name="Damon W."/>
            <person name="Desjardin D."/>
            <person name="Finy P."/>
            <person name="Geml J."/>
            <person name="Haridas S."/>
            <person name="Hughes K."/>
            <person name="Justo A."/>
            <person name="Karasinski D."/>
            <person name="Kautmanova I."/>
            <person name="Kiss B."/>
            <person name="Kocsube S."/>
            <person name="Kotiranta H."/>
            <person name="LaButti K.M."/>
            <person name="Lechner B.E."/>
            <person name="Liimatainen K."/>
            <person name="Lipzen A."/>
            <person name="Lukacs Z."/>
            <person name="Mihaltcheva S."/>
            <person name="Morgado L.N."/>
            <person name="Niskanen T."/>
            <person name="Noordeloos M.E."/>
            <person name="Ohm R.A."/>
            <person name="Ortiz-Santana B."/>
            <person name="Ovrebo C."/>
            <person name="Racz N."/>
            <person name="Riley R."/>
            <person name="Savchenko A."/>
            <person name="Shiryaev A."/>
            <person name="Soop K."/>
            <person name="Spirin V."/>
            <person name="Szebenyi C."/>
            <person name="Tomsovsky M."/>
            <person name="Tulloss R.E."/>
            <person name="Uehling J."/>
            <person name="Grigoriev I.V."/>
            <person name="Vagvolgyi C."/>
            <person name="Papp T."/>
            <person name="Martin F.M."/>
            <person name="Miettinen O."/>
            <person name="Hibbett D.S."/>
            <person name="Nagy L.G."/>
        </authorList>
    </citation>
    <scope>NUCLEOTIDE SEQUENCE [LARGE SCALE GENOMIC DNA]</scope>
    <source>
        <strain evidence="4 5">OMC1185</strain>
    </source>
</reference>
<evidence type="ECO:0000256" key="1">
    <source>
        <dbReference type="PROSITE-ProRule" id="PRU00042"/>
    </source>
</evidence>
<sequence>MVASNADPIPLSDPMQREYAVSEATIYGSAGSFNGPGSAYGHGSLHTSMKQRRLSSTGQTRRRLSDARDAVVRPSSQTASALSSLAALSLSSDAPPAQGVFKLEKSASTGTSTTPIPIPAKEDISGKSQSVETIANGKKTGKKRGTIFQCESCSKVYRHPSCLIKHRWEHSPHWREASKFVLSKHQQVQLLEAAAILSHLQPAGTSLPEDRLH</sequence>
<dbReference type="GO" id="GO:0008270">
    <property type="term" value="F:zinc ion binding"/>
    <property type="evidence" value="ECO:0007669"/>
    <property type="project" value="UniProtKB-KW"/>
</dbReference>
<keyword evidence="5" id="KW-1185">Reference proteome</keyword>
<keyword evidence="1" id="KW-0863">Zinc-finger</keyword>
<dbReference type="Proteomes" id="UP000305948">
    <property type="component" value="Unassembled WGS sequence"/>
</dbReference>
<proteinExistence type="predicted"/>
<dbReference type="EMBL" id="ML213513">
    <property type="protein sequence ID" value="TFK50423.1"/>
    <property type="molecule type" value="Genomic_DNA"/>
</dbReference>
<evidence type="ECO:0000313" key="4">
    <source>
        <dbReference type="EMBL" id="TFK50423.1"/>
    </source>
</evidence>
<accession>A0A5C3MZU8</accession>
<feature type="domain" description="C2H2-type" evidence="3">
    <location>
        <begin position="148"/>
        <end position="171"/>
    </location>
</feature>
<dbReference type="AlphaFoldDB" id="A0A5C3MZU8"/>
<evidence type="ECO:0000313" key="5">
    <source>
        <dbReference type="Proteomes" id="UP000305948"/>
    </source>
</evidence>
<dbReference type="OrthoDB" id="2152896at2759"/>
<feature type="compositionally biased region" description="Low complexity" evidence="2">
    <location>
        <begin position="106"/>
        <end position="115"/>
    </location>
</feature>
<dbReference type="InterPro" id="IPR013087">
    <property type="entry name" value="Znf_C2H2_type"/>
</dbReference>
<gene>
    <name evidence="4" type="ORF">OE88DRAFT_253339</name>
</gene>
<evidence type="ECO:0000259" key="3">
    <source>
        <dbReference type="PROSITE" id="PS50157"/>
    </source>
</evidence>
<feature type="region of interest" description="Disordered" evidence="2">
    <location>
        <begin position="103"/>
        <end position="129"/>
    </location>
</feature>
<keyword evidence="1" id="KW-0862">Zinc</keyword>
<dbReference type="PROSITE" id="PS00028">
    <property type="entry name" value="ZINC_FINGER_C2H2_1"/>
    <property type="match status" value="1"/>
</dbReference>
<dbReference type="PROSITE" id="PS50157">
    <property type="entry name" value="ZINC_FINGER_C2H2_2"/>
    <property type="match status" value="1"/>
</dbReference>
<dbReference type="STRING" id="5364.A0A5C3MZU8"/>
<protein>
    <recommendedName>
        <fullName evidence="3">C2H2-type domain-containing protein</fullName>
    </recommendedName>
</protein>